<feature type="compositionally biased region" description="Acidic residues" evidence="1">
    <location>
        <begin position="219"/>
        <end position="233"/>
    </location>
</feature>
<feature type="compositionally biased region" description="Basic and acidic residues" evidence="1">
    <location>
        <begin position="397"/>
        <end position="407"/>
    </location>
</feature>
<feature type="region of interest" description="Disordered" evidence="1">
    <location>
        <begin position="30"/>
        <end position="94"/>
    </location>
</feature>
<feature type="compositionally biased region" description="Acidic residues" evidence="1">
    <location>
        <begin position="258"/>
        <end position="267"/>
    </location>
</feature>
<evidence type="ECO:0000256" key="1">
    <source>
        <dbReference type="SAM" id="MobiDB-lite"/>
    </source>
</evidence>
<comment type="caution">
    <text evidence="2">The sequence shown here is derived from an EMBL/GenBank/DDBJ whole genome shotgun (WGS) entry which is preliminary data.</text>
</comment>
<feature type="compositionally biased region" description="Polar residues" evidence="1">
    <location>
        <begin position="30"/>
        <end position="51"/>
    </location>
</feature>
<feature type="region of interest" description="Disordered" evidence="1">
    <location>
        <begin position="219"/>
        <end position="325"/>
    </location>
</feature>
<evidence type="ECO:0000313" key="2">
    <source>
        <dbReference type="EMBL" id="KAG9322695.1"/>
    </source>
</evidence>
<feature type="region of interest" description="Disordered" evidence="1">
    <location>
        <begin position="459"/>
        <end position="478"/>
    </location>
</feature>
<evidence type="ECO:0000313" key="3">
    <source>
        <dbReference type="Proteomes" id="UP000717515"/>
    </source>
</evidence>
<feature type="region of interest" description="Disordered" evidence="1">
    <location>
        <begin position="167"/>
        <end position="196"/>
    </location>
</feature>
<name>A0A9P8A4J8_MORAP</name>
<feature type="compositionally biased region" description="Polar residues" evidence="1">
    <location>
        <begin position="66"/>
        <end position="83"/>
    </location>
</feature>
<organism evidence="2 3">
    <name type="scientific">Mortierella alpina</name>
    <name type="common">Oleaginous fungus</name>
    <name type="synonym">Mortierella renispora</name>
    <dbReference type="NCBI Taxonomy" id="64518"/>
    <lineage>
        <taxon>Eukaryota</taxon>
        <taxon>Fungi</taxon>
        <taxon>Fungi incertae sedis</taxon>
        <taxon>Mucoromycota</taxon>
        <taxon>Mortierellomycotina</taxon>
        <taxon>Mortierellomycetes</taxon>
        <taxon>Mortierellales</taxon>
        <taxon>Mortierellaceae</taxon>
        <taxon>Mortierella</taxon>
    </lineage>
</organism>
<dbReference type="Proteomes" id="UP000717515">
    <property type="component" value="Unassembled WGS sequence"/>
</dbReference>
<feature type="compositionally biased region" description="Polar residues" evidence="1">
    <location>
        <begin position="281"/>
        <end position="296"/>
    </location>
</feature>
<reference evidence="2" key="1">
    <citation type="submission" date="2021-07" db="EMBL/GenBank/DDBJ databases">
        <title>Draft genome of Mortierella alpina, strain LL118, isolated from an aspen leaf litter sample.</title>
        <authorList>
            <person name="Yang S."/>
            <person name="Vinatzer B.A."/>
        </authorList>
    </citation>
    <scope>NUCLEOTIDE SEQUENCE</scope>
    <source>
        <strain evidence="2">LL118</strain>
    </source>
</reference>
<sequence>MPSSRRLEALQQARAIPLVTVSLARAQVRQSRAAITSSYGQPVDQQRQSNDNENDEQPPPYEHSPRNSSHHSGTPLSSNYSNGAGQGDQLSERYPNSGIRTEAVLNLSRSLVSASKSVQQPPPASSWLVMVIYSWTQTHRAATKLYHILTHPSTLLKEIQGQNELSLQQQKKQRKSIQQQTEEQDRLDDDPDMVDSGATEMVPVSMLNTRSIAAMEESLPEDGTQDEMDDSSDDSVSPGKLKRKIDRYPNPFGPNVSDMDEQEDDEGWLGSGADCSEYGETKSNSVRLTTPKLSQNHNRRIPDFSIPSLGPAMDPGQFEGVEPHSHLSTLSAASIFNTPRSRATSIYSRTSDTAPGDAPVTEPIATQASSNVHDGPSRPASSNQDVSRIPTVPNDHSQLRSSDRCAPHSESMPDSPWAERSHIQEQFLKPSTSNVSSILTSSSSSASFTDASSVAFSISSRDSVPSFVSAPSVNEVIS</sequence>
<accession>A0A9P8A4J8</accession>
<feature type="region of interest" description="Disordered" evidence="1">
    <location>
        <begin position="367"/>
        <end position="421"/>
    </location>
</feature>
<feature type="compositionally biased region" description="Polar residues" evidence="1">
    <location>
        <begin position="469"/>
        <end position="478"/>
    </location>
</feature>
<gene>
    <name evidence="2" type="ORF">KVV02_008272</name>
</gene>
<protein>
    <submittedName>
        <fullName evidence="2">Uncharacterized protein</fullName>
    </submittedName>
</protein>
<dbReference type="AlphaFoldDB" id="A0A9P8A4J8"/>
<dbReference type="EMBL" id="JAIFTL010000134">
    <property type="protein sequence ID" value="KAG9322695.1"/>
    <property type="molecule type" value="Genomic_DNA"/>
</dbReference>
<proteinExistence type="predicted"/>